<keyword evidence="3" id="KW-1185">Reference proteome</keyword>
<dbReference type="EMBL" id="JADMLG010000010">
    <property type="protein sequence ID" value="MBH0779398.1"/>
    <property type="molecule type" value="Genomic_DNA"/>
</dbReference>
<gene>
    <name evidence="2" type="ORF">IT779_24325</name>
</gene>
<sequence>MYLLAGDQLDELFRSSWQRAFHLELQDAYAVSSEFEPLRQFLAGEPEDTTWQQGWLDLIHEITDTGKKVQRVRVVTEPHTDYTRWALSVSPRNIAAGEDIRWLPRHQIAPSDLTGDDYWLFDDHLAAFSVFTPSGEGTGFAVTTDPVIAEHFRTVRDRVWQAAVPHDEYGHTLHQ</sequence>
<proteinExistence type="predicted"/>
<dbReference type="RefSeq" id="WP_196151705.1">
    <property type="nucleotide sequence ID" value="NZ_JADMLG010000010.1"/>
</dbReference>
<dbReference type="Proteomes" id="UP000655751">
    <property type="component" value="Unassembled WGS sequence"/>
</dbReference>
<protein>
    <recommendedName>
        <fullName evidence="1">DUF6879 domain-containing protein</fullName>
    </recommendedName>
</protein>
<dbReference type="Pfam" id="PF21806">
    <property type="entry name" value="DUF6879"/>
    <property type="match status" value="1"/>
</dbReference>
<dbReference type="AlphaFoldDB" id="A0A931IF45"/>
<evidence type="ECO:0000313" key="3">
    <source>
        <dbReference type="Proteomes" id="UP000655751"/>
    </source>
</evidence>
<feature type="domain" description="DUF6879" evidence="1">
    <location>
        <begin position="7"/>
        <end position="169"/>
    </location>
</feature>
<evidence type="ECO:0000259" key="1">
    <source>
        <dbReference type="Pfam" id="PF21806"/>
    </source>
</evidence>
<dbReference type="InterPro" id="IPR049244">
    <property type="entry name" value="DUF6879"/>
</dbReference>
<evidence type="ECO:0000313" key="2">
    <source>
        <dbReference type="EMBL" id="MBH0779398.1"/>
    </source>
</evidence>
<comment type="caution">
    <text evidence="2">The sequence shown here is derived from an EMBL/GenBank/DDBJ whole genome shotgun (WGS) entry which is preliminary data.</text>
</comment>
<reference evidence="2" key="1">
    <citation type="submission" date="2020-11" db="EMBL/GenBank/DDBJ databases">
        <title>Nocardia NEAU-351.nov., a novel actinomycete isolated from the cow dung.</title>
        <authorList>
            <person name="Zhang X."/>
        </authorList>
    </citation>
    <scope>NUCLEOTIDE SEQUENCE</scope>
    <source>
        <strain evidence="2">NEAU-351</strain>
    </source>
</reference>
<organism evidence="2 3">
    <name type="scientific">Nocardia bovistercoris</name>
    <dbReference type="NCBI Taxonomy" id="2785916"/>
    <lineage>
        <taxon>Bacteria</taxon>
        <taxon>Bacillati</taxon>
        <taxon>Actinomycetota</taxon>
        <taxon>Actinomycetes</taxon>
        <taxon>Mycobacteriales</taxon>
        <taxon>Nocardiaceae</taxon>
        <taxon>Nocardia</taxon>
    </lineage>
</organism>
<accession>A0A931IF45</accession>
<name>A0A931IF45_9NOCA</name>